<feature type="signal peptide" evidence="6">
    <location>
        <begin position="1"/>
        <end position="19"/>
    </location>
</feature>
<feature type="transmembrane region" description="Helical" evidence="5">
    <location>
        <begin position="393"/>
        <end position="415"/>
    </location>
</feature>
<gene>
    <name evidence="7" type="ORF">SPIL2461_LOCUS13698</name>
</gene>
<feature type="transmembrane region" description="Helical" evidence="5">
    <location>
        <begin position="335"/>
        <end position="359"/>
    </location>
</feature>
<comment type="caution">
    <text evidence="7">The sequence shown here is derived from an EMBL/GenBank/DDBJ whole genome shotgun (WGS) entry which is preliminary data.</text>
</comment>
<reference evidence="7" key="1">
    <citation type="submission" date="2021-02" db="EMBL/GenBank/DDBJ databases">
        <authorList>
            <person name="Dougan E. K."/>
            <person name="Rhodes N."/>
            <person name="Thang M."/>
            <person name="Chan C."/>
        </authorList>
    </citation>
    <scope>NUCLEOTIDE SEQUENCE</scope>
</reference>
<dbReference type="GO" id="GO:0016020">
    <property type="term" value="C:membrane"/>
    <property type="evidence" value="ECO:0007669"/>
    <property type="project" value="UniProtKB-SubCell"/>
</dbReference>
<dbReference type="GO" id="GO:0016567">
    <property type="term" value="P:protein ubiquitination"/>
    <property type="evidence" value="ECO:0007669"/>
    <property type="project" value="TreeGrafter"/>
</dbReference>
<evidence type="ECO:0000313" key="7">
    <source>
        <dbReference type="EMBL" id="CAE7522801.1"/>
    </source>
</evidence>
<name>A0A812TAM2_SYMPI</name>
<feature type="transmembrane region" description="Helical" evidence="5">
    <location>
        <begin position="427"/>
        <end position="445"/>
    </location>
</feature>
<keyword evidence="3 5" id="KW-1133">Transmembrane helix</keyword>
<protein>
    <recommendedName>
        <fullName evidence="9">Sulfite exporter TauE/SafE</fullName>
    </recommendedName>
</protein>
<evidence type="ECO:0000256" key="1">
    <source>
        <dbReference type="ARBA" id="ARBA00004141"/>
    </source>
</evidence>
<organism evidence="7 8">
    <name type="scientific">Symbiodinium pilosum</name>
    <name type="common">Dinoflagellate</name>
    <dbReference type="NCBI Taxonomy" id="2952"/>
    <lineage>
        <taxon>Eukaryota</taxon>
        <taxon>Sar</taxon>
        <taxon>Alveolata</taxon>
        <taxon>Dinophyceae</taxon>
        <taxon>Suessiales</taxon>
        <taxon>Symbiodiniaceae</taxon>
        <taxon>Symbiodinium</taxon>
    </lineage>
</organism>
<evidence type="ECO:0008006" key="9">
    <source>
        <dbReference type="Google" id="ProtNLM"/>
    </source>
</evidence>
<feature type="transmembrane region" description="Helical" evidence="5">
    <location>
        <begin position="132"/>
        <end position="155"/>
    </location>
</feature>
<evidence type="ECO:0000256" key="3">
    <source>
        <dbReference type="ARBA" id="ARBA00022989"/>
    </source>
</evidence>
<keyword evidence="4 5" id="KW-0472">Membrane</keyword>
<feature type="transmembrane region" description="Helical" evidence="5">
    <location>
        <begin position="366"/>
        <end position="387"/>
    </location>
</feature>
<feature type="transmembrane region" description="Helical" evidence="5">
    <location>
        <begin position="102"/>
        <end position="120"/>
    </location>
</feature>
<dbReference type="EMBL" id="CAJNIZ010030302">
    <property type="protein sequence ID" value="CAE7522801.1"/>
    <property type="molecule type" value="Genomic_DNA"/>
</dbReference>
<keyword evidence="2 5" id="KW-0812">Transmembrane</keyword>
<dbReference type="OrthoDB" id="434519at2759"/>
<evidence type="ECO:0000313" key="8">
    <source>
        <dbReference type="Proteomes" id="UP000649617"/>
    </source>
</evidence>
<dbReference type="InterPro" id="IPR002781">
    <property type="entry name" value="TM_pro_TauE-like"/>
</dbReference>
<dbReference type="PANTHER" id="PTHR14255:SF3">
    <property type="entry name" value="SULFITE EXPORTER TAUE_SAFE FAMILY PROTEIN 5-RELATED"/>
    <property type="match status" value="1"/>
</dbReference>
<evidence type="ECO:0000256" key="4">
    <source>
        <dbReference type="ARBA" id="ARBA00023136"/>
    </source>
</evidence>
<proteinExistence type="predicted"/>
<dbReference type="PANTHER" id="PTHR14255">
    <property type="entry name" value="CEREBLON"/>
    <property type="match status" value="1"/>
</dbReference>
<dbReference type="AlphaFoldDB" id="A0A812TAM2"/>
<accession>A0A812TAM2</accession>
<dbReference type="Pfam" id="PF01925">
    <property type="entry name" value="TauE"/>
    <property type="match status" value="2"/>
</dbReference>
<sequence>MRLLFLLETLAVAVKPPQALLAKLIAEPEDQFFAQPAENEHDQGPPRPFWVFDADALATNEAWNCAFVMAAAGILCAAGGIGGGGIYVTVLMVAGGLPVRDAVPLSKAVVFIGSISSLFLNLRKAAASSDALIDYNVCRLVVPAALVGTYLGVLLNSLVPTWAVLLALVGILVAISYMILRTTWQQYAEEEHFSHPPIPPVPANSLAKELKTESVPEVSVKCVREVQTVTRTDVILSAAMLFVVVTGSAFRHHAMQCQKAHEKDREKACHHPTLFWLESATLLSWMQSPTIAAFIKVFFFLGPMLLCLLVLGYVAKSLANDGWSSSLLGKFSLMSATTGCLAGFVGIGGGLIFSPYFLLMGLEPAVAVATSSTCVIFTASSTTFQYLLTDRVIMSLTLLYGTINLVSSYLGTSLVHCLQDHLSARRSAISGIVSLGVVISTILALRQLTIEVL</sequence>
<feature type="chain" id="PRO_5032733577" description="Sulfite exporter TauE/SafE" evidence="6">
    <location>
        <begin position="20"/>
        <end position="453"/>
    </location>
</feature>
<comment type="subcellular location">
    <subcellularLocation>
        <location evidence="1">Membrane</location>
        <topology evidence="1">Multi-pass membrane protein</topology>
    </subcellularLocation>
</comment>
<feature type="transmembrane region" description="Helical" evidence="5">
    <location>
        <begin position="66"/>
        <end position="90"/>
    </location>
</feature>
<evidence type="ECO:0000256" key="6">
    <source>
        <dbReference type="SAM" id="SignalP"/>
    </source>
</evidence>
<evidence type="ECO:0000256" key="5">
    <source>
        <dbReference type="SAM" id="Phobius"/>
    </source>
</evidence>
<feature type="transmembrane region" description="Helical" evidence="5">
    <location>
        <begin position="293"/>
        <end position="315"/>
    </location>
</feature>
<keyword evidence="8" id="KW-1185">Reference proteome</keyword>
<feature type="transmembrane region" description="Helical" evidence="5">
    <location>
        <begin position="162"/>
        <end position="180"/>
    </location>
</feature>
<dbReference type="Proteomes" id="UP000649617">
    <property type="component" value="Unassembled WGS sequence"/>
</dbReference>
<evidence type="ECO:0000256" key="2">
    <source>
        <dbReference type="ARBA" id="ARBA00022692"/>
    </source>
</evidence>
<dbReference type="GO" id="GO:0031464">
    <property type="term" value="C:Cul4A-RING E3 ubiquitin ligase complex"/>
    <property type="evidence" value="ECO:0007669"/>
    <property type="project" value="TreeGrafter"/>
</dbReference>
<keyword evidence="6" id="KW-0732">Signal</keyword>